<dbReference type="InterPro" id="IPR029046">
    <property type="entry name" value="LolA/LolB/LppX"/>
</dbReference>
<dbReference type="eggNOG" id="ENOG50333DA">
    <property type="taxonomic scope" value="Bacteria"/>
</dbReference>
<keyword evidence="1" id="KW-0732">Signal</keyword>
<dbReference type="KEGG" id="ams:AMIS_72640"/>
<reference evidence="2 3" key="1">
    <citation type="submission" date="2012-02" db="EMBL/GenBank/DDBJ databases">
        <title>Complete genome sequence of Actinoplanes missouriensis 431 (= NBRC 102363).</title>
        <authorList>
            <person name="Ohnishi Y."/>
            <person name="Ishikawa J."/>
            <person name="Sekine M."/>
            <person name="Hosoyama A."/>
            <person name="Harada T."/>
            <person name="Narita H."/>
            <person name="Hata T."/>
            <person name="Konno Y."/>
            <person name="Tutikane K."/>
            <person name="Fujita N."/>
            <person name="Horinouchi S."/>
            <person name="Hayakawa M."/>
        </authorList>
    </citation>
    <scope>NUCLEOTIDE SEQUENCE [LARGE SCALE GENOMIC DNA]</scope>
    <source>
        <strain evidence="3">ATCC 14538 / DSM 43046 / CBS 188.64 / JCM 3121 / NBRC 102363 / NCIMB 12654 / NRRL B-3342 / UNCC 431</strain>
    </source>
</reference>
<dbReference type="AlphaFoldDB" id="I0HHJ7"/>
<dbReference type="EMBL" id="AP012319">
    <property type="protein sequence ID" value="BAL92484.1"/>
    <property type="molecule type" value="Genomic_DNA"/>
</dbReference>
<sequence>MRKIAIYTATATLALTGCANADTSSPAPSTSVEAAPSVTATADPAATAALGKATAALGNTSWTMTVTAGSGFTMTALLDPPGGKGTAELTASGPNTEITVKSLLIGQDLWAQIPTITKDGTWTHLDMSRLPEGAEVGLRPGRIDPVDSANLLASTTDVRSTGGNSYSGTVDLTKAAGIAGLDRVTIDGYGSAARRVPFVAALDEQGRLATLTLQLPAVNGTTIAPVEVRYTDYGRTVDAEPPAAATVVEAPENVYRALGG</sequence>
<dbReference type="PROSITE" id="PS51257">
    <property type="entry name" value="PROKAR_LIPOPROTEIN"/>
    <property type="match status" value="1"/>
</dbReference>
<dbReference type="Gene3D" id="2.50.20.20">
    <property type="match status" value="1"/>
</dbReference>
<dbReference type="OrthoDB" id="3359779at2"/>
<evidence type="ECO:0000313" key="3">
    <source>
        <dbReference type="Proteomes" id="UP000007882"/>
    </source>
</evidence>
<evidence type="ECO:0008006" key="4">
    <source>
        <dbReference type="Google" id="ProtNLM"/>
    </source>
</evidence>
<protein>
    <recommendedName>
        <fullName evidence="4">Lipoprotein</fullName>
    </recommendedName>
</protein>
<accession>I0HHJ7</accession>
<evidence type="ECO:0000313" key="2">
    <source>
        <dbReference type="EMBL" id="BAL92484.1"/>
    </source>
</evidence>
<dbReference type="HOGENOM" id="CLU_076067_0_0_11"/>
<keyword evidence="3" id="KW-1185">Reference proteome</keyword>
<evidence type="ECO:0000256" key="1">
    <source>
        <dbReference type="SAM" id="SignalP"/>
    </source>
</evidence>
<organism evidence="2 3">
    <name type="scientific">Actinoplanes missouriensis (strain ATCC 14538 / DSM 43046 / CBS 188.64 / JCM 3121 / NBRC 102363 / NCIMB 12654 / NRRL B-3342 / UNCC 431)</name>
    <dbReference type="NCBI Taxonomy" id="512565"/>
    <lineage>
        <taxon>Bacteria</taxon>
        <taxon>Bacillati</taxon>
        <taxon>Actinomycetota</taxon>
        <taxon>Actinomycetes</taxon>
        <taxon>Micromonosporales</taxon>
        <taxon>Micromonosporaceae</taxon>
        <taxon>Actinoplanes</taxon>
    </lineage>
</organism>
<name>I0HHJ7_ACTM4</name>
<proteinExistence type="predicted"/>
<dbReference type="SUPFAM" id="SSF89392">
    <property type="entry name" value="Prokaryotic lipoproteins and lipoprotein localization factors"/>
    <property type="match status" value="1"/>
</dbReference>
<dbReference type="Proteomes" id="UP000007882">
    <property type="component" value="Chromosome"/>
</dbReference>
<gene>
    <name evidence="2" type="ordered locus">AMIS_72640</name>
</gene>
<feature type="signal peptide" evidence="1">
    <location>
        <begin position="1"/>
        <end position="21"/>
    </location>
</feature>
<feature type="chain" id="PRO_5003628921" description="Lipoprotein" evidence="1">
    <location>
        <begin position="22"/>
        <end position="260"/>
    </location>
</feature>
<dbReference type="PATRIC" id="fig|512565.3.peg.7272"/>
<dbReference type="RefSeq" id="WP_014447369.1">
    <property type="nucleotide sequence ID" value="NC_017093.1"/>
</dbReference>